<accession>A0AAN7I5H1</accession>
<proteinExistence type="inferred from homology"/>
<evidence type="ECO:0000313" key="8">
    <source>
        <dbReference type="Proteomes" id="UP001324115"/>
    </source>
</evidence>
<dbReference type="SUPFAM" id="SSF52121">
    <property type="entry name" value="Lumazine synthase"/>
    <property type="match status" value="1"/>
</dbReference>
<dbReference type="Gene3D" id="3.40.50.960">
    <property type="entry name" value="Lumazine/riboflavin synthase"/>
    <property type="match status" value="1"/>
</dbReference>
<dbReference type="InterPro" id="IPR002180">
    <property type="entry name" value="LS/RS"/>
</dbReference>
<comment type="caution">
    <text evidence="7">The sequence shown here is derived from an EMBL/GenBank/DDBJ whole genome shotgun (WGS) entry which is preliminary data.</text>
</comment>
<organism evidence="7 8">
    <name type="scientific">Quercus rubra</name>
    <name type="common">Northern red oak</name>
    <name type="synonym">Quercus borealis</name>
    <dbReference type="NCBI Taxonomy" id="3512"/>
    <lineage>
        <taxon>Eukaryota</taxon>
        <taxon>Viridiplantae</taxon>
        <taxon>Streptophyta</taxon>
        <taxon>Embryophyta</taxon>
        <taxon>Tracheophyta</taxon>
        <taxon>Spermatophyta</taxon>
        <taxon>Magnoliopsida</taxon>
        <taxon>eudicotyledons</taxon>
        <taxon>Gunneridae</taxon>
        <taxon>Pentapetalae</taxon>
        <taxon>rosids</taxon>
        <taxon>fabids</taxon>
        <taxon>Fagales</taxon>
        <taxon>Fagaceae</taxon>
        <taxon>Quercus</taxon>
    </lineage>
</organism>
<dbReference type="Proteomes" id="UP001324115">
    <property type="component" value="Unassembled WGS sequence"/>
</dbReference>
<keyword evidence="4" id="KW-0686">Riboflavin biosynthesis</keyword>
<dbReference type="PANTHER" id="PTHR21058">
    <property type="entry name" value="6,7-DIMETHYL-8-RIBITYLLUMAZINE SYNTHASE DMRL SYNTHASE LUMAZINE SYNTHASE"/>
    <property type="match status" value="1"/>
</dbReference>
<reference evidence="7 8" key="1">
    <citation type="journal article" date="2023" name="G3 (Bethesda)">
        <title>A haplotype-resolved chromosome-scale genome for Quercus rubra L. provides insights into the genetics of adaptive traits for red oak species.</title>
        <authorList>
            <person name="Kapoor B."/>
            <person name="Jenkins J."/>
            <person name="Schmutz J."/>
            <person name="Zhebentyayeva T."/>
            <person name="Kuelheim C."/>
            <person name="Coggeshall M."/>
            <person name="Heim C."/>
            <person name="Lasky J.R."/>
            <person name="Leites L."/>
            <person name="Islam-Faridi N."/>
            <person name="Romero-Severson J."/>
            <person name="DeLeo V.L."/>
            <person name="Lucas S.M."/>
            <person name="Lazic D."/>
            <person name="Gailing O."/>
            <person name="Carlson J."/>
            <person name="Staton M."/>
        </authorList>
    </citation>
    <scope>NUCLEOTIDE SEQUENCE [LARGE SCALE GENOMIC DNA]</scope>
    <source>
        <strain evidence="7">Pseudo-F2</strain>
    </source>
</reference>
<evidence type="ECO:0000256" key="2">
    <source>
        <dbReference type="ARBA" id="ARBA00007424"/>
    </source>
</evidence>
<evidence type="ECO:0000256" key="5">
    <source>
        <dbReference type="ARBA" id="ARBA00022679"/>
    </source>
</evidence>
<sequence length="133" mass="14804">MKMASFASTECFLPLYQSRLAPTHYQQNGTSAILHLNGKSKKSLSFSSSSSFLTQVFAMLLRGRSSRRLHTTAVRHLMGSVTRTQGLRFAVVVARFNEIITKQLLEGALSTFKNYSVSEENVDPLFYGASYPS</sequence>
<keyword evidence="8" id="KW-1185">Reference proteome</keyword>
<name>A0AAN7I5H1_QUERU</name>
<dbReference type="PANTHER" id="PTHR21058:SF0">
    <property type="entry name" value="6,7-DIMETHYL-8-RIBITYLLUMAZINE SYNTHASE"/>
    <property type="match status" value="1"/>
</dbReference>
<evidence type="ECO:0000256" key="6">
    <source>
        <dbReference type="ARBA" id="ARBA00048785"/>
    </source>
</evidence>
<evidence type="ECO:0000256" key="3">
    <source>
        <dbReference type="ARBA" id="ARBA00012664"/>
    </source>
</evidence>
<dbReference type="Pfam" id="PF00885">
    <property type="entry name" value="DMRL_synthase"/>
    <property type="match status" value="1"/>
</dbReference>
<dbReference type="InterPro" id="IPR034964">
    <property type="entry name" value="LS"/>
</dbReference>
<gene>
    <name evidence="7" type="ORF">RGQ29_033013</name>
</gene>
<evidence type="ECO:0000256" key="4">
    <source>
        <dbReference type="ARBA" id="ARBA00022619"/>
    </source>
</evidence>
<dbReference type="AlphaFoldDB" id="A0AAN7I5H1"/>
<dbReference type="GO" id="GO:0009349">
    <property type="term" value="C:riboflavin synthase complex"/>
    <property type="evidence" value="ECO:0007669"/>
    <property type="project" value="InterPro"/>
</dbReference>
<comment type="similarity">
    <text evidence="2">Belongs to the DMRL synthase family.</text>
</comment>
<comment type="catalytic activity">
    <reaction evidence="6">
        <text>(2S)-2-hydroxy-3-oxobutyl phosphate + 5-amino-6-(D-ribitylamino)uracil = 6,7-dimethyl-8-(1-D-ribityl)lumazine + phosphate + 2 H2O + H(+)</text>
        <dbReference type="Rhea" id="RHEA:26152"/>
        <dbReference type="ChEBI" id="CHEBI:15377"/>
        <dbReference type="ChEBI" id="CHEBI:15378"/>
        <dbReference type="ChEBI" id="CHEBI:15934"/>
        <dbReference type="ChEBI" id="CHEBI:43474"/>
        <dbReference type="ChEBI" id="CHEBI:58201"/>
        <dbReference type="ChEBI" id="CHEBI:58830"/>
        <dbReference type="EC" id="2.5.1.78"/>
    </reaction>
</comment>
<evidence type="ECO:0000313" key="7">
    <source>
        <dbReference type="EMBL" id="KAK4544308.1"/>
    </source>
</evidence>
<comment type="pathway">
    <text evidence="1">Cofactor biosynthesis; riboflavin biosynthesis; riboflavin from 2-hydroxy-3-oxobutyl phosphate and 5-amino-6-(D-ribitylamino)uracil: step 1/2.</text>
</comment>
<dbReference type="EMBL" id="JAXUIC010000306">
    <property type="protein sequence ID" value="KAK4544308.1"/>
    <property type="molecule type" value="Genomic_DNA"/>
</dbReference>
<dbReference type="EC" id="2.5.1.78" evidence="3"/>
<keyword evidence="5" id="KW-0808">Transferase</keyword>
<protein>
    <recommendedName>
        <fullName evidence="3">6,7-dimethyl-8-ribityllumazine synthase</fullName>
        <ecNumber evidence="3">2.5.1.78</ecNumber>
    </recommendedName>
</protein>
<dbReference type="GO" id="GO:0009231">
    <property type="term" value="P:riboflavin biosynthetic process"/>
    <property type="evidence" value="ECO:0007669"/>
    <property type="project" value="UniProtKB-KW"/>
</dbReference>
<evidence type="ECO:0000256" key="1">
    <source>
        <dbReference type="ARBA" id="ARBA00004917"/>
    </source>
</evidence>
<dbReference type="GO" id="GO:0000906">
    <property type="term" value="F:6,7-dimethyl-8-ribityllumazine synthase activity"/>
    <property type="evidence" value="ECO:0007669"/>
    <property type="project" value="UniProtKB-EC"/>
</dbReference>
<dbReference type="InterPro" id="IPR036467">
    <property type="entry name" value="LS/RS_sf"/>
</dbReference>